<dbReference type="EMBL" id="SNVW01000002">
    <property type="protein sequence ID" value="TDN46000.1"/>
    <property type="molecule type" value="Genomic_DNA"/>
</dbReference>
<gene>
    <name evidence="1" type="ORF">EDF64_102418</name>
</gene>
<dbReference type="Proteomes" id="UP000295764">
    <property type="component" value="Unassembled WGS sequence"/>
</dbReference>
<proteinExistence type="predicted"/>
<organism evidence="1 2">
    <name type="scientific">Curtobacterium flaccumfaciens</name>
    <dbReference type="NCBI Taxonomy" id="2035"/>
    <lineage>
        <taxon>Bacteria</taxon>
        <taxon>Bacillati</taxon>
        <taxon>Actinomycetota</taxon>
        <taxon>Actinomycetes</taxon>
        <taxon>Micrococcales</taxon>
        <taxon>Microbacteriaceae</taxon>
        <taxon>Curtobacterium</taxon>
    </lineage>
</organism>
<protein>
    <submittedName>
        <fullName evidence="1">Uncharacterized protein</fullName>
    </submittedName>
</protein>
<reference evidence="1 2" key="1">
    <citation type="submission" date="2019-03" db="EMBL/GenBank/DDBJ databases">
        <title>Genomic analyses of the natural microbiome of Caenorhabditis elegans.</title>
        <authorList>
            <person name="Samuel B."/>
        </authorList>
    </citation>
    <scope>NUCLEOTIDE SEQUENCE [LARGE SCALE GENOMIC DNA]</scope>
    <source>
        <strain evidence="1 2">JUb65</strain>
    </source>
</reference>
<evidence type="ECO:0000313" key="1">
    <source>
        <dbReference type="EMBL" id="TDN46000.1"/>
    </source>
</evidence>
<dbReference type="AlphaFoldDB" id="A0A4R6DMD0"/>
<accession>A0A4R6DMD0</accession>
<comment type="caution">
    <text evidence="1">The sequence shown here is derived from an EMBL/GenBank/DDBJ whole genome shotgun (WGS) entry which is preliminary data.</text>
</comment>
<sequence length="189" mass="21136">MLALDDLRLVAEGLDELEAANVRVSAYRRNLPLWTRIVLAYPHGWTTAIGREEAYPSDAIDHLDTLADRWEDRRPSLSDDGKRLLREAVDTVEGLLQADPSLSPKLRAYISRLLREIQAAFDDEVLDERFDYEDAAQRLWLSLFAAQAQSHKKDLWADAMKRFFFDAGASALGAAPQTILAIASASGHA</sequence>
<evidence type="ECO:0000313" key="2">
    <source>
        <dbReference type="Proteomes" id="UP000295764"/>
    </source>
</evidence>
<name>A0A4R6DMD0_9MICO</name>